<keyword evidence="9" id="KW-1133">Transmembrane helix</keyword>
<dbReference type="EMBL" id="D86635">
    <property type="protein sequence ID" value="BAA28769.1"/>
    <property type="molecule type" value="Genomic_RNA"/>
</dbReference>
<evidence type="ECO:0000256" key="6">
    <source>
        <dbReference type="ARBA" id="ARBA00022807"/>
    </source>
</evidence>
<feature type="transmembrane region" description="Helical" evidence="9">
    <location>
        <begin position="478"/>
        <end position="503"/>
    </location>
</feature>
<accession>O90734</accession>
<feature type="region of interest" description="Disordered" evidence="8">
    <location>
        <begin position="521"/>
        <end position="543"/>
    </location>
</feature>
<comment type="catalytic activity">
    <reaction evidence="1">
        <text>Hydrolyzes a Gly-|-Gly bond at its own C-terminus, commonly in the sequence -Tyr-Xaa-Val-Gly-|-Gly, in the processing of the potyviral polyprotein.</text>
        <dbReference type="EC" id="3.4.22.45"/>
    </reaction>
</comment>
<feature type="compositionally biased region" description="Pro residues" evidence="8">
    <location>
        <begin position="525"/>
        <end position="538"/>
    </location>
</feature>
<dbReference type="SUPFAM" id="SSF47195">
    <property type="entry name" value="TMV-like viral coat proteins"/>
    <property type="match status" value="1"/>
</dbReference>
<dbReference type="Gene3D" id="3.90.70.150">
    <property type="entry name" value="Helper component proteinase"/>
    <property type="match status" value="1"/>
</dbReference>
<dbReference type="InterPro" id="IPR001337">
    <property type="entry name" value="TMV-like_coat"/>
</dbReference>
<name>O90734_9POTY</name>
<feature type="region of interest" description="Disordered" evidence="8">
    <location>
        <begin position="1"/>
        <end position="22"/>
    </location>
</feature>
<evidence type="ECO:0000313" key="12">
    <source>
        <dbReference type="Proteomes" id="UP000203187"/>
    </source>
</evidence>
<dbReference type="InterPro" id="IPR031159">
    <property type="entry name" value="HC_PRO_CPD_dom"/>
</dbReference>
<dbReference type="Pfam" id="PF00721">
    <property type="entry name" value="TMV_coat"/>
    <property type="match status" value="1"/>
</dbReference>
<keyword evidence="9" id="KW-0472">Membrane</keyword>
<protein>
    <recommendedName>
        <fullName evidence="3">Genome polyprotein 2</fullName>
    </recommendedName>
</protein>
<dbReference type="GeneID" id="995309"/>
<dbReference type="GO" id="GO:0006508">
    <property type="term" value="P:proteolysis"/>
    <property type="evidence" value="ECO:0007669"/>
    <property type="project" value="UniProtKB-KW"/>
</dbReference>
<dbReference type="GO" id="GO:0005198">
    <property type="term" value="F:structural molecule activity"/>
    <property type="evidence" value="ECO:0007669"/>
    <property type="project" value="InterPro"/>
</dbReference>
<dbReference type="InterPro" id="IPR001456">
    <property type="entry name" value="HC-pro"/>
</dbReference>
<evidence type="ECO:0000256" key="3">
    <source>
        <dbReference type="ARBA" id="ARBA00017447"/>
    </source>
</evidence>
<dbReference type="InterPro" id="IPR042308">
    <property type="entry name" value="HC_PRO_CPD_sf"/>
</dbReference>
<feature type="active site" description="For helper component proteinase activity" evidence="7">
    <location>
        <position position="215"/>
    </location>
</feature>
<comment type="similarity">
    <text evidence="2">Belongs to the bymoviruses polyprotein 2 family.</text>
</comment>
<feature type="domain" description="Peptidase C6" evidence="10">
    <location>
        <begin position="135"/>
        <end position="255"/>
    </location>
</feature>
<keyword evidence="6" id="KW-0788">Thiol protease</keyword>
<dbReference type="GO" id="GO:0004197">
    <property type="term" value="F:cysteine-type endopeptidase activity"/>
    <property type="evidence" value="ECO:0007669"/>
    <property type="project" value="InterPro"/>
</dbReference>
<evidence type="ECO:0000256" key="9">
    <source>
        <dbReference type="SAM" id="Phobius"/>
    </source>
</evidence>
<evidence type="ECO:0000256" key="7">
    <source>
        <dbReference type="PROSITE-ProRule" id="PRU01080"/>
    </source>
</evidence>
<organism evidence="11 12">
    <name type="scientific">Wheat yellow mosaic virus</name>
    <dbReference type="NCBI Taxonomy" id="75746"/>
    <lineage>
        <taxon>Viruses</taxon>
        <taxon>Riboviria</taxon>
        <taxon>Orthornavirae</taxon>
        <taxon>Pisuviricota</taxon>
        <taxon>Stelpaviricetes</taxon>
        <taxon>Patatavirales</taxon>
        <taxon>Potyviridae</taxon>
        <taxon>Bymovirus</taxon>
        <taxon>Bymovirus triticitessellati</taxon>
    </lineage>
</organism>
<keyword evidence="4" id="KW-0645">Protease</keyword>
<evidence type="ECO:0000259" key="10">
    <source>
        <dbReference type="PROSITE" id="PS51744"/>
    </source>
</evidence>
<keyword evidence="12" id="KW-1185">Reference proteome</keyword>
<dbReference type="InterPro" id="IPR036417">
    <property type="entry name" value="TMV-like_coat_sf"/>
</dbReference>
<evidence type="ECO:0000256" key="8">
    <source>
        <dbReference type="SAM" id="MobiDB-lite"/>
    </source>
</evidence>
<evidence type="ECO:0000256" key="1">
    <source>
        <dbReference type="ARBA" id="ARBA00001848"/>
    </source>
</evidence>
<feature type="active site" description="For helper component proteinase activity" evidence="7">
    <location>
        <position position="143"/>
    </location>
</feature>
<dbReference type="GO" id="GO:0019028">
    <property type="term" value="C:viral capsid"/>
    <property type="evidence" value="ECO:0007669"/>
    <property type="project" value="InterPro"/>
</dbReference>
<dbReference type="Pfam" id="PF00851">
    <property type="entry name" value="Peptidase_C6"/>
    <property type="match status" value="1"/>
</dbReference>
<reference evidence="11 12" key="1">
    <citation type="journal article" date="1998" name="Arch. Virol.">
        <title>Complete nucleotide sequence of wheat yellow mosaic bymovirus genomic RNAs.</title>
        <authorList>
            <person name="Namba S."/>
            <person name="Kashiwazaki S."/>
            <person name="Lu X."/>
            <person name="Tamura M."/>
            <person name="Tsuchizaki T."/>
        </authorList>
    </citation>
    <scope>NUCLEOTIDE SEQUENCE [LARGE SCALE GENOMIC DNA]</scope>
</reference>
<dbReference type="RefSeq" id="NP_059448.1">
    <property type="nucleotide sequence ID" value="NC_002349.1"/>
</dbReference>
<dbReference type="Gene3D" id="1.20.120.70">
    <property type="entry name" value="Tobacco mosaic virus-like, coat protein"/>
    <property type="match status" value="1"/>
</dbReference>
<dbReference type="PROSITE" id="PS51744">
    <property type="entry name" value="HC_PRO_CPD"/>
    <property type="match status" value="1"/>
</dbReference>
<sequence length="904" mass="100890">MASTSSNTYYMDGDPRWPTRDPGAPITRDALPQRISEAWNTVIIRHMLSDSDDQDSILGRDGLPATRFNAYSGLLPTFVQSLGLPVNRLWLHAPVSAIEAPLCVDTSYVVHGLYMSIGIHAYEETRLQPVGTFIAFNFANGYCYLNFFIPMSFQISGANVEAFSRLIEQLPDVLGAYPTLGNLLKTTIYLMRVFPEILDAPIPIIAKRPGVAQFHVTDNRGLPPTWFSMMCGSVSSFVTLLLHNLGDELLNGIVGSAEETGRYTNWNSEHDHWIASRFITLEDYYTTMSSALSVDYRTKGGCAALRDLFSDLGYSGMVRPTKRFPESAQGLSSFYFHLSDRAPFKAIQVFLSVLREIIYNDDYDPPYSSVRARLINLSSLPYDNPNACFTRNIFEDENKLVWNFEFYKVMTIASNATADRETFFRSHVLPFRSFVKEASNNRYNLPSPFEITTPVKATPDEVPLVESTTESTTTSPSAWWQVAVGLITTVLAALLVFFWRCFLSAKKIKIRRKDTFPWFGYSHGGPPPSPPGGPPPGSPRDASYQRLPRTVVRDLSFDEDDDLQSVDLEEAGIRFKSLITTIERGNLQELQAVIPEHISDLNVLQSSAHGSGFYTMVSLYLSTLGDAITAFEQRNDVSPATIQSLRTLELQLEARHLRFNEAGTPTHILQRSISASVGRAIIRLTQSALFASGEGFRTRMASTLQRIADESSNNLTSFDARALDMTSELFQSIAAALDSDSDDIVPLLAKAEASLQVYNNFFGVHYVSTTLFALRRELILRSAEGRVGEQPTGISEESNEELVQKSMQKLDKEIELFQAQIDNQRRVAEITESSNLRENILQPINTVANIAMAGAFLRGGARSQLPGVLPQAQPHTQAFRPFTGRAHHLTTIGRVQRFLRRLGH</sequence>
<dbReference type="MEROPS" id="C06.002"/>
<keyword evidence="9" id="KW-0812">Transmembrane</keyword>
<dbReference type="KEGG" id="vg:995309"/>
<dbReference type="Proteomes" id="UP000203187">
    <property type="component" value="Genome"/>
</dbReference>
<evidence type="ECO:0000313" key="11">
    <source>
        <dbReference type="EMBL" id="BAA28769.1"/>
    </source>
</evidence>
<proteinExistence type="inferred from homology"/>
<keyword evidence="5" id="KW-0378">Hydrolase</keyword>
<evidence type="ECO:0000256" key="4">
    <source>
        <dbReference type="ARBA" id="ARBA00022670"/>
    </source>
</evidence>
<evidence type="ECO:0000256" key="2">
    <source>
        <dbReference type="ARBA" id="ARBA00010000"/>
    </source>
</evidence>
<evidence type="ECO:0000256" key="5">
    <source>
        <dbReference type="ARBA" id="ARBA00022801"/>
    </source>
</evidence>